<comment type="caution">
    <text evidence="2">The sequence shown here is derived from an EMBL/GenBank/DDBJ whole genome shotgun (WGS) entry which is preliminary data.</text>
</comment>
<evidence type="ECO:0000313" key="2">
    <source>
        <dbReference type="EMBL" id="MBX0296812.1"/>
    </source>
</evidence>
<dbReference type="Proteomes" id="UP001430455">
    <property type="component" value="Unassembled WGS sequence"/>
</dbReference>
<dbReference type="EMBL" id="RKLT01000010">
    <property type="protein sequence ID" value="MBX0296812.1"/>
    <property type="molecule type" value="Genomic_DNA"/>
</dbReference>
<keyword evidence="3" id="KW-1185">Reference proteome</keyword>
<evidence type="ECO:0000313" key="3">
    <source>
        <dbReference type="Proteomes" id="UP001430455"/>
    </source>
</evidence>
<proteinExistence type="predicted"/>
<dbReference type="AlphaFoldDB" id="A0AAW4PGE3"/>
<organism evidence="2 3">
    <name type="scientific">Haloarcula nitratireducens</name>
    <dbReference type="NCBI Taxonomy" id="2487749"/>
    <lineage>
        <taxon>Archaea</taxon>
        <taxon>Methanobacteriati</taxon>
        <taxon>Methanobacteriota</taxon>
        <taxon>Stenosarchaea group</taxon>
        <taxon>Halobacteria</taxon>
        <taxon>Halobacteriales</taxon>
        <taxon>Haloarculaceae</taxon>
        <taxon>Haloarcula</taxon>
    </lineage>
</organism>
<feature type="compositionally biased region" description="Basic and acidic residues" evidence="1">
    <location>
        <begin position="9"/>
        <end position="24"/>
    </location>
</feature>
<sequence length="65" mass="7222">MPPPATTDESTRWPNWREETHPLDYEGTTRIIFGEQLSGTADVPHPEPATFGDFDPNPDGSNPDI</sequence>
<reference evidence="2 3" key="1">
    <citation type="submission" date="2021-06" db="EMBL/GenBank/DDBJ databases">
        <title>Halomicroarcula sp. a new haloarchaeum isolated from saline soil.</title>
        <authorList>
            <person name="Duran-Viseras A."/>
            <person name="Sanchez-Porro C."/>
            <person name="Ventosa A."/>
        </authorList>
    </citation>
    <scope>NUCLEOTIDE SEQUENCE [LARGE SCALE GENOMIC DNA]</scope>
    <source>
        <strain evidence="2 3">F27</strain>
    </source>
</reference>
<gene>
    <name evidence="2" type="ORF">EGH23_18190</name>
</gene>
<evidence type="ECO:0000256" key="1">
    <source>
        <dbReference type="SAM" id="MobiDB-lite"/>
    </source>
</evidence>
<protein>
    <submittedName>
        <fullName evidence="2">Uncharacterized protein</fullName>
    </submittedName>
</protein>
<dbReference type="RefSeq" id="WP_220581402.1">
    <property type="nucleotide sequence ID" value="NZ_RKLT01000010.1"/>
</dbReference>
<accession>A0AAW4PGE3</accession>
<name>A0AAW4PGE3_9EURY</name>
<feature type="region of interest" description="Disordered" evidence="1">
    <location>
        <begin position="1"/>
        <end position="65"/>
    </location>
</feature>